<evidence type="ECO:0000313" key="1">
    <source>
        <dbReference type="EMBL" id="KAJ1210214.1"/>
    </source>
</evidence>
<gene>
    <name evidence="1" type="ORF">NDU88_005582</name>
</gene>
<dbReference type="EMBL" id="JANPWB010000002">
    <property type="protein sequence ID" value="KAJ1210214.1"/>
    <property type="molecule type" value="Genomic_DNA"/>
</dbReference>
<dbReference type="Proteomes" id="UP001066276">
    <property type="component" value="Chromosome 1_2"/>
</dbReference>
<organism evidence="1 2">
    <name type="scientific">Pleurodeles waltl</name>
    <name type="common">Iberian ribbed newt</name>
    <dbReference type="NCBI Taxonomy" id="8319"/>
    <lineage>
        <taxon>Eukaryota</taxon>
        <taxon>Metazoa</taxon>
        <taxon>Chordata</taxon>
        <taxon>Craniata</taxon>
        <taxon>Vertebrata</taxon>
        <taxon>Euteleostomi</taxon>
        <taxon>Amphibia</taxon>
        <taxon>Batrachia</taxon>
        <taxon>Caudata</taxon>
        <taxon>Salamandroidea</taxon>
        <taxon>Salamandridae</taxon>
        <taxon>Pleurodelinae</taxon>
        <taxon>Pleurodeles</taxon>
    </lineage>
</organism>
<comment type="caution">
    <text evidence="1">The sequence shown here is derived from an EMBL/GenBank/DDBJ whole genome shotgun (WGS) entry which is preliminary data.</text>
</comment>
<evidence type="ECO:0008006" key="3">
    <source>
        <dbReference type="Google" id="ProtNLM"/>
    </source>
</evidence>
<name>A0AAV7W881_PLEWA</name>
<keyword evidence="2" id="KW-1185">Reference proteome</keyword>
<protein>
    <recommendedName>
        <fullName evidence="3">ASCH domain-containing protein</fullName>
    </recommendedName>
</protein>
<accession>A0AAV7W881</accession>
<reference evidence="1" key="1">
    <citation type="journal article" date="2022" name="bioRxiv">
        <title>Sequencing and chromosome-scale assembly of the giantPleurodeles waltlgenome.</title>
        <authorList>
            <person name="Brown T."/>
            <person name="Elewa A."/>
            <person name="Iarovenko S."/>
            <person name="Subramanian E."/>
            <person name="Araus A.J."/>
            <person name="Petzold A."/>
            <person name="Susuki M."/>
            <person name="Suzuki K.-i.T."/>
            <person name="Hayashi T."/>
            <person name="Toyoda A."/>
            <person name="Oliveira C."/>
            <person name="Osipova E."/>
            <person name="Leigh N.D."/>
            <person name="Simon A."/>
            <person name="Yun M.H."/>
        </authorList>
    </citation>
    <scope>NUCLEOTIDE SEQUENCE</scope>
    <source>
        <strain evidence="1">20211129_DDA</strain>
        <tissue evidence="1">Liver</tissue>
    </source>
</reference>
<dbReference type="AlphaFoldDB" id="A0AAV7W881"/>
<proteinExistence type="predicted"/>
<sequence length="138" mass="16237">MNNLPIQETLDQIAAMKARITQMYLDKDIIKAQMRRQECYKFSEKGGKLLAYNTRKKVTREAIIAIKDSQGQIVRGDLVILKVFKDYYSAFYQQENHPLCDFEEKISQYLSETPGPRLSLDENRQPSTSIFWMRLKQH</sequence>
<evidence type="ECO:0000313" key="2">
    <source>
        <dbReference type="Proteomes" id="UP001066276"/>
    </source>
</evidence>